<evidence type="ECO:0000256" key="1">
    <source>
        <dbReference type="ARBA" id="ARBA00002212"/>
    </source>
</evidence>
<comment type="similarity">
    <text evidence="3">Belongs to the CHZ1 family.</text>
</comment>
<gene>
    <name evidence="8" type="ORF">BDV98DRAFT_324198</name>
</gene>
<evidence type="ECO:0000259" key="7">
    <source>
        <dbReference type="Pfam" id="PF09649"/>
    </source>
</evidence>
<name>A0A5C3R1J3_9AGAR</name>
<organism evidence="8 9">
    <name type="scientific">Pterulicium gracile</name>
    <dbReference type="NCBI Taxonomy" id="1884261"/>
    <lineage>
        <taxon>Eukaryota</taxon>
        <taxon>Fungi</taxon>
        <taxon>Dikarya</taxon>
        <taxon>Basidiomycota</taxon>
        <taxon>Agaricomycotina</taxon>
        <taxon>Agaricomycetes</taxon>
        <taxon>Agaricomycetidae</taxon>
        <taxon>Agaricales</taxon>
        <taxon>Pleurotineae</taxon>
        <taxon>Pterulaceae</taxon>
        <taxon>Pterulicium</taxon>
    </lineage>
</organism>
<protein>
    <recommendedName>
        <fullName evidence="7">Histone chaperone domain-containing protein</fullName>
    </recommendedName>
</protein>
<dbReference type="Proteomes" id="UP000305067">
    <property type="component" value="Unassembled WGS sequence"/>
</dbReference>
<dbReference type="OrthoDB" id="3364766at2759"/>
<evidence type="ECO:0000313" key="8">
    <source>
        <dbReference type="EMBL" id="TFL04594.1"/>
    </source>
</evidence>
<keyword evidence="5" id="KW-0539">Nucleus</keyword>
<keyword evidence="9" id="KW-1185">Reference proteome</keyword>
<evidence type="ECO:0000256" key="2">
    <source>
        <dbReference type="ARBA" id="ARBA00004123"/>
    </source>
</evidence>
<feature type="region of interest" description="Disordered" evidence="6">
    <location>
        <begin position="1"/>
        <end position="82"/>
    </location>
</feature>
<dbReference type="InterPro" id="IPR019098">
    <property type="entry name" value="Histone_chaperone_domain_CHZ"/>
</dbReference>
<accession>A0A5C3R1J3</accession>
<sequence>MDDEEEDDDEDDDDMEEDDDEEDDEDDEEEGEGEEKIDPEAILPRRTRGNVVDYTSEAALHKAGLTATDLEEDPDASMDAPR</sequence>
<evidence type="ECO:0000256" key="4">
    <source>
        <dbReference type="ARBA" id="ARBA00023186"/>
    </source>
</evidence>
<comment type="subcellular location">
    <subcellularLocation>
        <location evidence="2">Nucleus</location>
    </subcellularLocation>
</comment>
<feature type="domain" description="Histone chaperone" evidence="7">
    <location>
        <begin position="30"/>
        <end position="59"/>
    </location>
</feature>
<dbReference type="Pfam" id="PF09649">
    <property type="entry name" value="CHZ"/>
    <property type="match status" value="1"/>
</dbReference>
<dbReference type="STRING" id="1884261.A0A5C3R1J3"/>
<keyword evidence="4" id="KW-0143">Chaperone</keyword>
<evidence type="ECO:0000256" key="6">
    <source>
        <dbReference type="SAM" id="MobiDB-lite"/>
    </source>
</evidence>
<evidence type="ECO:0000256" key="3">
    <source>
        <dbReference type="ARBA" id="ARBA00008057"/>
    </source>
</evidence>
<dbReference type="GO" id="GO:0005634">
    <property type="term" value="C:nucleus"/>
    <property type="evidence" value="ECO:0007669"/>
    <property type="project" value="UniProtKB-SubCell"/>
</dbReference>
<proteinExistence type="inferred from homology"/>
<reference evidence="8 9" key="1">
    <citation type="journal article" date="2019" name="Nat. Ecol. Evol.">
        <title>Megaphylogeny resolves global patterns of mushroom evolution.</title>
        <authorList>
            <person name="Varga T."/>
            <person name="Krizsan K."/>
            <person name="Foldi C."/>
            <person name="Dima B."/>
            <person name="Sanchez-Garcia M."/>
            <person name="Sanchez-Ramirez S."/>
            <person name="Szollosi G.J."/>
            <person name="Szarkandi J.G."/>
            <person name="Papp V."/>
            <person name="Albert L."/>
            <person name="Andreopoulos W."/>
            <person name="Angelini C."/>
            <person name="Antonin V."/>
            <person name="Barry K.W."/>
            <person name="Bougher N.L."/>
            <person name="Buchanan P."/>
            <person name="Buyck B."/>
            <person name="Bense V."/>
            <person name="Catcheside P."/>
            <person name="Chovatia M."/>
            <person name="Cooper J."/>
            <person name="Damon W."/>
            <person name="Desjardin D."/>
            <person name="Finy P."/>
            <person name="Geml J."/>
            <person name="Haridas S."/>
            <person name="Hughes K."/>
            <person name="Justo A."/>
            <person name="Karasinski D."/>
            <person name="Kautmanova I."/>
            <person name="Kiss B."/>
            <person name="Kocsube S."/>
            <person name="Kotiranta H."/>
            <person name="LaButti K.M."/>
            <person name="Lechner B.E."/>
            <person name="Liimatainen K."/>
            <person name="Lipzen A."/>
            <person name="Lukacs Z."/>
            <person name="Mihaltcheva S."/>
            <person name="Morgado L.N."/>
            <person name="Niskanen T."/>
            <person name="Noordeloos M.E."/>
            <person name="Ohm R.A."/>
            <person name="Ortiz-Santana B."/>
            <person name="Ovrebo C."/>
            <person name="Racz N."/>
            <person name="Riley R."/>
            <person name="Savchenko A."/>
            <person name="Shiryaev A."/>
            <person name="Soop K."/>
            <person name="Spirin V."/>
            <person name="Szebenyi C."/>
            <person name="Tomsovsky M."/>
            <person name="Tulloss R.E."/>
            <person name="Uehling J."/>
            <person name="Grigoriev I.V."/>
            <person name="Vagvolgyi C."/>
            <person name="Papp T."/>
            <person name="Martin F.M."/>
            <person name="Miettinen O."/>
            <person name="Hibbett D.S."/>
            <person name="Nagy L.G."/>
        </authorList>
    </citation>
    <scope>NUCLEOTIDE SEQUENCE [LARGE SCALE GENOMIC DNA]</scope>
    <source>
        <strain evidence="8 9">CBS 309.79</strain>
    </source>
</reference>
<evidence type="ECO:0000256" key="5">
    <source>
        <dbReference type="ARBA" id="ARBA00023242"/>
    </source>
</evidence>
<dbReference type="AlphaFoldDB" id="A0A5C3R1J3"/>
<dbReference type="EMBL" id="ML178818">
    <property type="protein sequence ID" value="TFL04594.1"/>
    <property type="molecule type" value="Genomic_DNA"/>
</dbReference>
<comment type="function">
    <text evidence="1">Forms a chaperone-bound H2A.Z-H2B complex that acts as a source for SWR1 complex-dependent H2A to H2A.Z histone replacement in chromatin.</text>
</comment>
<evidence type="ECO:0000313" key="9">
    <source>
        <dbReference type="Proteomes" id="UP000305067"/>
    </source>
</evidence>
<feature type="compositionally biased region" description="Acidic residues" evidence="6">
    <location>
        <begin position="1"/>
        <end position="33"/>
    </location>
</feature>